<dbReference type="Pfam" id="PF24883">
    <property type="entry name" value="NPHP3_N"/>
    <property type="match status" value="1"/>
</dbReference>
<keyword evidence="1" id="KW-0677">Repeat</keyword>
<keyword evidence="4" id="KW-1185">Reference proteome</keyword>
<dbReference type="InterPro" id="IPR027417">
    <property type="entry name" value="P-loop_NTPase"/>
</dbReference>
<feature type="domain" description="Nephrocystin 3-like N-terminal" evidence="2">
    <location>
        <begin position="78"/>
        <end position="234"/>
    </location>
</feature>
<evidence type="ECO:0000259" key="2">
    <source>
        <dbReference type="Pfam" id="PF24883"/>
    </source>
</evidence>
<organism evidence="3 4">
    <name type="scientific">Mycena venus</name>
    <dbReference type="NCBI Taxonomy" id="2733690"/>
    <lineage>
        <taxon>Eukaryota</taxon>
        <taxon>Fungi</taxon>
        <taxon>Dikarya</taxon>
        <taxon>Basidiomycota</taxon>
        <taxon>Agaricomycotina</taxon>
        <taxon>Agaricomycetes</taxon>
        <taxon>Agaricomycetidae</taxon>
        <taxon>Agaricales</taxon>
        <taxon>Marasmiineae</taxon>
        <taxon>Mycenaceae</taxon>
        <taxon>Mycena</taxon>
    </lineage>
</organism>
<dbReference type="OrthoDB" id="4760524at2759"/>
<name>A0A8H6XZ72_9AGAR</name>
<dbReference type="PANTHER" id="PTHR10039">
    <property type="entry name" value="AMELOGENIN"/>
    <property type="match status" value="1"/>
</dbReference>
<dbReference type="Gene3D" id="3.40.50.300">
    <property type="entry name" value="P-loop containing nucleotide triphosphate hydrolases"/>
    <property type="match status" value="1"/>
</dbReference>
<dbReference type="InterPro" id="IPR056884">
    <property type="entry name" value="NPHP3-like_N"/>
</dbReference>
<dbReference type="SUPFAM" id="SSF52540">
    <property type="entry name" value="P-loop containing nucleoside triphosphate hydrolases"/>
    <property type="match status" value="1"/>
</dbReference>
<evidence type="ECO:0000313" key="3">
    <source>
        <dbReference type="EMBL" id="KAF7348905.1"/>
    </source>
</evidence>
<dbReference type="AlphaFoldDB" id="A0A8H6XZ72"/>
<dbReference type="PANTHER" id="PTHR10039:SF14">
    <property type="entry name" value="NACHT DOMAIN-CONTAINING PROTEIN"/>
    <property type="match status" value="1"/>
</dbReference>
<protein>
    <submittedName>
        <fullName evidence="3">Putative nwd2 protein</fullName>
    </submittedName>
</protein>
<proteinExistence type="predicted"/>
<sequence length="486" mass="55440">MVERATNMAPAAVGGVGQGPRLKYDIKTDQLIMINHGPDTGIHLLHRAVALDALYDSAERFPQPKCHPETRKELLDNLYDWATDPNSKYSIRWLHGPAGAGKSAVMQTLCGRLRDAQRLGGGFFFKRGHATRGNAKMLFATLAYELALYRSELKDAISRIVETNPSLLGRGMDVQLRNLILEPCKRLQDTIPLILLVDGLDECEDHRVQRDILRLTASTVNDPGVPLRILVASRPEPHIRETFDNEYFQGLFDSVNIYQSFEDVRIYLRHEFLRIHREHPTTMQNIPTPWPSPEILEILVEKSSGYFIYASTVIKFVDDEYSWPSQQLDIITRNLVPHDAESPFEALDQLYIQILSGIPARYRPRLFEILCVIMHYPDSTIPLMEIDNLLALEPGAVLLILRPLHSVLKLSCNQEPIRVHHASFRDFLDSQERSSIFYPGSPQHRAKLGHSILKAVAYRHEDPRKSREDSSFRWCVQIPPFADGRS</sequence>
<gene>
    <name evidence="3" type="ORF">MVEN_01410800</name>
</gene>
<reference evidence="3" key="1">
    <citation type="submission" date="2020-05" db="EMBL/GenBank/DDBJ databases">
        <title>Mycena genomes resolve the evolution of fungal bioluminescence.</title>
        <authorList>
            <person name="Tsai I.J."/>
        </authorList>
    </citation>
    <scope>NUCLEOTIDE SEQUENCE</scope>
    <source>
        <strain evidence="3">CCC161011</strain>
    </source>
</reference>
<comment type="caution">
    <text evidence="3">The sequence shown here is derived from an EMBL/GenBank/DDBJ whole genome shotgun (WGS) entry which is preliminary data.</text>
</comment>
<dbReference type="Proteomes" id="UP000620124">
    <property type="component" value="Unassembled WGS sequence"/>
</dbReference>
<accession>A0A8H6XZ72</accession>
<evidence type="ECO:0000256" key="1">
    <source>
        <dbReference type="ARBA" id="ARBA00022737"/>
    </source>
</evidence>
<dbReference type="EMBL" id="JACAZI010000011">
    <property type="protein sequence ID" value="KAF7348905.1"/>
    <property type="molecule type" value="Genomic_DNA"/>
</dbReference>
<evidence type="ECO:0000313" key="4">
    <source>
        <dbReference type="Proteomes" id="UP000620124"/>
    </source>
</evidence>